<feature type="compositionally biased region" description="Basic and acidic residues" evidence="1">
    <location>
        <begin position="1"/>
        <end position="12"/>
    </location>
</feature>
<dbReference type="AlphaFoldDB" id="M4FIW8"/>
<reference evidence="2" key="3">
    <citation type="submission" date="2023-03" db="UniProtKB">
        <authorList>
            <consortium name="EnsemblPlants"/>
        </authorList>
    </citation>
    <scope>IDENTIFICATION</scope>
    <source>
        <strain evidence="2">cv. Chiifu-401-42</strain>
    </source>
</reference>
<evidence type="ECO:0000256" key="1">
    <source>
        <dbReference type="SAM" id="MobiDB-lite"/>
    </source>
</evidence>
<reference evidence="3" key="1">
    <citation type="journal article" date="2011" name="Nat. Genet.">
        <title>The genome of the mesopolyploid crop species Brassica rapa.</title>
        <authorList>
            <consortium name="Brassica rapa Genome Sequencing Project Consortium"/>
            <person name="Wang X."/>
            <person name="Wang H."/>
            <person name="Wang J."/>
            <person name="Sun R."/>
            <person name="Wu J."/>
            <person name="Liu S."/>
            <person name="Bai Y."/>
            <person name="Mun J.H."/>
            <person name="Bancroft I."/>
            <person name="Cheng F."/>
            <person name="Huang S."/>
            <person name="Li X."/>
            <person name="Hua W."/>
            <person name="Wang J."/>
            <person name="Wang X."/>
            <person name="Freeling M."/>
            <person name="Pires J.C."/>
            <person name="Paterson A.H."/>
            <person name="Chalhoub B."/>
            <person name="Wang B."/>
            <person name="Hayward A."/>
            <person name="Sharpe A.G."/>
            <person name="Park B.S."/>
            <person name="Weisshaar B."/>
            <person name="Liu B."/>
            <person name="Li B."/>
            <person name="Liu B."/>
            <person name="Tong C."/>
            <person name="Song C."/>
            <person name="Duran C."/>
            <person name="Peng C."/>
            <person name="Geng C."/>
            <person name="Koh C."/>
            <person name="Lin C."/>
            <person name="Edwards D."/>
            <person name="Mu D."/>
            <person name="Shen D."/>
            <person name="Soumpourou E."/>
            <person name="Li F."/>
            <person name="Fraser F."/>
            <person name="Conant G."/>
            <person name="Lassalle G."/>
            <person name="King G.J."/>
            <person name="Bonnema G."/>
            <person name="Tang H."/>
            <person name="Wang H."/>
            <person name="Belcram H."/>
            <person name="Zhou H."/>
            <person name="Hirakawa H."/>
            <person name="Abe H."/>
            <person name="Guo H."/>
            <person name="Wang H."/>
            <person name="Jin H."/>
            <person name="Parkin I.A."/>
            <person name="Batley J."/>
            <person name="Kim J.S."/>
            <person name="Just J."/>
            <person name="Li J."/>
            <person name="Xu J."/>
            <person name="Deng J."/>
            <person name="Kim J.A."/>
            <person name="Li J."/>
            <person name="Yu J."/>
            <person name="Meng J."/>
            <person name="Wang J."/>
            <person name="Min J."/>
            <person name="Poulain J."/>
            <person name="Wang J."/>
            <person name="Hatakeyama K."/>
            <person name="Wu K."/>
            <person name="Wang L."/>
            <person name="Fang L."/>
            <person name="Trick M."/>
            <person name="Links M.G."/>
            <person name="Zhao M."/>
            <person name="Jin M."/>
            <person name="Ramchiary N."/>
            <person name="Drou N."/>
            <person name="Berkman P.J."/>
            <person name="Cai Q."/>
            <person name="Huang Q."/>
            <person name="Li R."/>
            <person name="Tabata S."/>
            <person name="Cheng S."/>
            <person name="Zhang S."/>
            <person name="Zhang S."/>
            <person name="Huang S."/>
            <person name="Sato S."/>
            <person name="Sun S."/>
            <person name="Kwon S.J."/>
            <person name="Choi S.R."/>
            <person name="Lee T.H."/>
            <person name="Fan W."/>
            <person name="Zhao X."/>
            <person name="Tan X."/>
            <person name="Xu X."/>
            <person name="Wang Y."/>
            <person name="Qiu Y."/>
            <person name="Yin Y."/>
            <person name="Li Y."/>
            <person name="Du Y."/>
            <person name="Liao Y."/>
            <person name="Lim Y."/>
            <person name="Narusaka Y."/>
            <person name="Wang Y."/>
            <person name="Wang Z."/>
            <person name="Li Z."/>
            <person name="Wang Z."/>
            <person name="Xiong Z."/>
            <person name="Zhang Z."/>
        </authorList>
    </citation>
    <scope>NUCLEOTIDE SEQUENCE [LARGE SCALE GENOMIC DNA]</scope>
    <source>
        <strain evidence="3">cv. Chiifu-401-42</strain>
    </source>
</reference>
<dbReference type="Gramene" id="Bra041047.1">
    <property type="protein sequence ID" value="Bra041047.1-P"/>
    <property type="gene ID" value="Bra041047"/>
</dbReference>
<feature type="region of interest" description="Disordered" evidence="1">
    <location>
        <begin position="1"/>
        <end position="30"/>
    </location>
</feature>
<dbReference type="InParanoid" id="M4FIW8"/>
<dbReference type="Proteomes" id="UP000011750">
    <property type="component" value="Unassembled WGS sequence"/>
</dbReference>
<organism evidence="2 3">
    <name type="scientific">Brassica campestris</name>
    <name type="common">Field mustard</name>
    <dbReference type="NCBI Taxonomy" id="3711"/>
    <lineage>
        <taxon>Eukaryota</taxon>
        <taxon>Viridiplantae</taxon>
        <taxon>Streptophyta</taxon>
        <taxon>Embryophyta</taxon>
        <taxon>Tracheophyta</taxon>
        <taxon>Spermatophyta</taxon>
        <taxon>Magnoliopsida</taxon>
        <taxon>eudicotyledons</taxon>
        <taxon>Gunneridae</taxon>
        <taxon>Pentapetalae</taxon>
        <taxon>rosids</taxon>
        <taxon>malvids</taxon>
        <taxon>Brassicales</taxon>
        <taxon>Brassicaceae</taxon>
        <taxon>Brassiceae</taxon>
        <taxon>Brassica</taxon>
    </lineage>
</organism>
<evidence type="ECO:0000313" key="2">
    <source>
        <dbReference type="EnsemblPlants" id="Bra041047.1-P"/>
    </source>
</evidence>
<proteinExistence type="predicted"/>
<sequence length="236" mass="25288">MSSSQNDKKSPDAEMAEASSQAPEPTPFDDAPACVAGFLSFRDKMARRKAKKKMAHADAELQSSSVLVVAPTHELEVQVLQGMGAQVEAGVPFVPDALVQPSGSSTTPILIESNKKATELMLPPPARKKIVLALRAPTATPVGQPKGRKRKRVTGNDRESSQQEGLNLASGLRGNFVSLIYGMISKCGSEVSRLARDLTEMQGKLSESGALFKGVKARGSDWRAREGPWEEGEFLA</sequence>
<feature type="region of interest" description="Disordered" evidence="1">
    <location>
        <begin position="136"/>
        <end position="166"/>
    </location>
</feature>
<protein>
    <submittedName>
        <fullName evidence="2">Uncharacterized protein</fullName>
    </submittedName>
</protein>
<keyword evidence="3" id="KW-1185">Reference proteome</keyword>
<dbReference type="OMA" id="CLIRIEH"/>
<name>M4FIW8_BRACM</name>
<accession>M4FIW8</accession>
<reference evidence="3" key="2">
    <citation type="journal article" date="2018" name="Hortic Res">
        <title>Improved Brassica rapa reference genome by single-molecule sequencing and chromosome conformation capture technologies.</title>
        <authorList>
            <person name="Zhang L."/>
            <person name="Cai X."/>
            <person name="Wu J."/>
            <person name="Liu M."/>
            <person name="Grob S."/>
            <person name="Cheng F."/>
            <person name="Liang J."/>
            <person name="Cai C."/>
            <person name="Liu Z."/>
            <person name="Liu B."/>
            <person name="Wang F."/>
            <person name="Li S."/>
            <person name="Liu F."/>
            <person name="Li X."/>
            <person name="Cheng L."/>
            <person name="Yang W."/>
            <person name="Li M.H."/>
            <person name="Grossniklaus U."/>
            <person name="Zheng H."/>
            <person name="Wang X."/>
        </authorList>
    </citation>
    <scope>NUCLEOTIDE SEQUENCE [LARGE SCALE GENOMIC DNA]</scope>
    <source>
        <strain evidence="3">cv. Chiifu-401-42</strain>
    </source>
</reference>
<evidence type="ECO:0000313" key="3">
    <source>
        <dbReference type="Proteomes" id="UP000011750"/>
    </source>
</evidence>
<dbReference type="EnsemblPlants" id="Bra041047.1">
    <property type="protein sequence ID" value="Bra041047.1-P"/>
    <property type="gene ID" value="Bra041047"/>
</dbReference>
<dbReference type="HOGENOM" id="CLU_039982_1_0_1"/>